<dbReference type="AlphaFoldDB" id="A0A5P1EHZ1"/>
<gene>
    <name evidence="2" type="ORF">A4U43_C07F38300</name>
</gene>
<evidence type="ECO:0000313" key="2">
    <source>
        <dbReference type="EMBL" id="ONK65555.1"/>
    </source>
</evidence>
<dbReference type="EMBL" id="CM007387">
    <property type="protein sequence ID" value="ONK65555.1"/>
    <property type="molecule type" value="Genomic_DNA"/>
</dbReference>
<keyword evidence="3" id="KW-1185">Reference proteome</keyword>
<proteinExistence type="predicted"/>
<dbReference type="Gramene" id="ONK65555">
    <property type="protein sequence ID" value="ONK65555"/>
    <property type="gene ID" value="A4U43_C07F38300"/>
</dbReference>
<name>A0A5P1EHZ1_ASPOF</name>
<feature type="region of interest" description="Disordered" evidence="1">
    <location>
        <begin position="1"/>
        <end position="50"/>
    </location>
</feature>
<evidence type="ECO:0000313" key="3">
    <source>
        <dbReference type="Proteomes" id="UP000243459"/>
    </source>
</evidence>
<organism evidence="2 3">
    <name type="scientific">Asparagus officinalis</name>
    <name type="common">Garden asparagus</name>
    <dbReference type="NCBI Taxonomy" id="4686"/>
    <lineage>
        <taxon>Eukaryota</taxon>
        <taxon>Viridiplantae</taxon>
        <taxon>Streptophyta</taxon>
        <taxon>Embryophyta</taxon>
        <taxon>Tracheophyta</taxon>
        <taxon>Spermatophyta</taxon>
        <taxon>Magnoliopsida</taxon>
        <taxon>Liliopsida</taxon>
        <taxon>Asparagales</taxon>
        <taxon>Asparagaceae</taxon>
        <taxon>Asparagoideae</taxon>
        <taxon>Asparagus</taxon>
    </lineage>
</organism>
<reference evidence="3" key="1">
    <citation type="journal article" date="2017" name="Nat. Commun.">
        <title>The asparagus genome sheds light on the origin and evolution of a young Y chromosome.</title>
        <authorList>
            <person name="Harkess A."/>
            <person name="Zhou J."/>
            <person name="Xu C."/>
            <person name="Bowers J.E."/>
            <person name="Van der Hulst R."/>
            <person name="Ayyampalayam S."/>
            <person name="Mercati F."/>
            <person name="Riccardi P."/>
            <person name="McKain M.R."/>
            <person name="Kakrana A."/>
            <person name="Tang H."/>
            <person name="Ray J."/>
            <person name="Groenendijk J."/>
            <person name="Arikit S."/>
            <person name="Mathioni S.M."/>
            <person name="Nakano M."/>
            <person name="Shan H."/>
            <person name="Telgmann-Rauber A."/>
            <person name="Kanno A."/>
            <person name="Yue Z."/>
            <person name="Chen H."/>
            <person name="Li W."/>
            <person name="Chen Y."/>
            <person name="Xu X."/>
            <person name="Zhang Y."/>
            <person name="Luo S."/>
            <person name="Chen H."/>
            <person name="Gao J."/>
            <person name="Mao Z."/>
            <person name="Pires J.C."/>
            <person name="Luo M."/>
            <person name="Kudrna D."/>
            <person name="Wing R.A."/>
            <person name="Meyers B.C."/>
            <person name="Yi K."/>
            <person name="Kong H."/>
            <person name="Lavrijsen P."/>
            <person name="Sunseri F."/>
            <person name="Falavigna A."/>
            <person name="Ye Y."/>
            <person name="Leebens-Mack J.H."/>
            <person name="Chen G."/>
        </authorList>
    </citation>
    <scope>NUCLEOTIDE SEQUENCE [LARGE SCALE GENOMIC DNA]</scope>
    <source>
        <strain evidence="3">cv. DH0086</strain>
    </source>
</reference>
<sequence>MSEQKLTELAPASNPRKARVSRQNRAPGDLGRLGATCTGPDPARPGKWSEAAHLKSQKYKEGKFVLERGRIVDGVDSEFYINTNLNGSDPDD</sequence>
<dbReference type="Proteomes" id="UP000243459">
    <property type="component" value="Chromosome 7"/>
</dbReference>
<protein>
    <submittedName>
        <fullName evidence="2">Uncharacterized protein</fullName>
    </submittedName>
</protein>
<evidence type="ECO:0000256" key="1">
    <source>
        <dbReference type="SAM" id="MobiDB-lite"/>
    </source>
</evidence>
<accession>A0A5P1EHZ1</accession>